<proteinExistence type="predicted"/>
<evidence type="ECO:0000313" key="1">
    <source>
        <dbReference type="EMBL" id="SVD37793.1"/>
    </source>
</evidence>
<name>A0A382UU61_9ZZZZ</name>
<gene>
    <name evidence="1" type="ORF">METZ01_LOCUS390647</name>
</gene>
<dbReference type="SUPFAM" id="SSF51197">
    <property type="entry name" value="Clavaminate synthase-like"/>
    <property type="match status" value="1"/>
</dbReference>
<sequence length="117" mass="13172">MSDINPELLPGDSDLAHYREHGWYISPPLFDEDELDRATDASERYYSGLDSSRIDLPNCRSYNLAWWPGAGADKLRKNDYSTPIGPELDALLRKPELGATGALLAGEDVRLWHDQLL</sequence>
<dbReference type="AlphaFoldDB" id="A0A382UU61"/>
<dbReference type="EMBL" id="UINC01146836">
    <property type="protein sequence ID" value="SVD37793.1"/>
    <property type="molecule type" value="Genomic_DNA"/>
</dbReference>
<organism evidence="1">
    <name type="scientific">marine metagenome</name>
    <dbReference type="NCBI Taxonomy" id="408172"/>
    <lineage>
        <taxon>unclassified sequences</taxon>
        <taxon>metagenomes</taxon>
        <taxon>ecological metagenomes</taxon>
    </lineage>
</organism>
<feature type="non-terminal residue" evidence="1">
    <location>
        <position position="117"/>
    </location>
</feature>
<reference evidence="1" key="1">
    <citation type="submission" date="2018-05" db="EMBL/GenBank/DDBJ databases">
        <authorList>
            <person name="Lanie J.A."/>
            <person name="Ng W.-L."/>
            <person name="Kazmierczak K.M."/>
            <person name="Andrzejewski T.M."/>
            <person name="Davidsen T.M."/>
            <person name="Wayne K.J."/>
            <person name="Tettelin H."/>
            <person name="Glass J.I."/>
            <person name="Rusch D."/>
            <person name="Podicherti R."/>
            <person name="Tsui H.-C.T."/>
            <person name="Winkler M.E."/>
        </authorList>
    </citation>
    <scope>NUCLEOTIDE SEQUENCE</scope>
</reference>
<protein>
    <submittedName>
        <fullName evidence="1">Uncharacterized protein</fullName>
    </submittedName>
</protein>
<dbReference type="Gene3D" id="2.60.120.620">
    <property type="entry name" value="q2cbj1_9rhob like domain"/>
    <property type="match status" value="1"/>
</dbReference>
<accession>A0A382UU61</accession>